<evidence type="ECO:0000256" key="2">
    <source>
        <dbReference type="ARBA" id="ARBA00023121"/>
    </source>
</evidence>
<dbReference type="Gene3D" id="1.25.40.340">
    <property type="match status" value="1"/>
</dbReference>
<dbReference type="PROSITE" id="PS51482">
    <property type="entry name" value="DEGV"/>
    <property type="match status" value="1"/>
</dbReference>
<feature type="domain" description="DhaL" evidence="3">
    <location>
        <begin position="14"/>
        <end position="202"/>
    </location>
</feature>
<dbReference type="InterPro" id="IPR050270">
    <property type="entry name" value="DegV_domain_contain"/>
</dbReference>
<dbReference type="PANTHER" id="PTHR33434:SF2">
    <property type="entry name" value="FATTY ACID-BINDING PROTEIN TM_1468"/>
    <property type="match status" value="1"/>
</dbReference>
<dbReference type="InterPro" id="IPR004007">
    <property type="entry name" value="DhaL_dom"/>
</dbReference>
<dbReference type="PANTHER" id="PTHR33434">
    <property type="entry name" value="DEGV DOMAIN-CONTAINING PROTEIN DR_1986-RELATED"/>
    <property type="match status" value="1"/>
</dbReference>
<comment type="caution">
    <text evidence="4">The sequence shown here is derived from an EMBL/GenBank/DDBJ whole genome shotgun (WGS) entry which is preliminary data.</text>
</comment>
<dbReference type="PATRIC" id="fig|1449336.4.peg.884"/>
<keyword evidence="5" id="KW-1185">Reference proteome</keyword>
<dbReference type="PROSITE" id="PS51480">
    <property type="entry name" value="DHAL"/>
    <property type="match status" value="1"/>
</dbReference>
<evidence type="ECO:0000256" key="1">
    <source>
        <dbReference type="ARBA" id="ARBA00003238"/>
    </source>
</evidence>
<dbReference type="EMBL" id="JQBS01000024">
    <property type="protein sequence ID" value="KRN56616.1"/>
    <property type="molecule type" value="Genomic_DNA"/>
</dbReference>
<dbReference type="SUPFAM" id="SSF82549">
    <property type="entry name" value="DAK1/DegV-like"/>
    <property type="match status" value="1"/>
</dbReference>
<evidence type="ECO:0000313" key="4">
    <source>
        <dbReference type="EMBL" id="KRN56616.1"/>
    </source>
</evidence>
<dbReference type="SMART" id="SM01120">
    <property type="entry name" value="Dak2"/>
    <property type="match status" value="1"/>
</dbReference>
<evidence type="ECO:0000259" key="3">
    <source>
        <dbReference type="PROSITE" id="PS51480"/>
    </source>
</evidence>
<dbReference type="GO" id="GO:0004371">
    <property type="term" value="F:glycerone kinase activity"/>
    <property type="evidence" value="ECO:0007669"/>
    <property type="project" value="InterPro"/>
</dbReference>
<gene>
    <name evidence="4" type="ORF">IV74_GL000864</name>
</gene>
<dbReference type="InterPro" id="IPR003797">
    <property type="entry name" value="DegV"/>
</dbReference>
<evidence type="ECO:0000313" key="5">
    <source>
        <dbReference type="Proteomes" id="UP000051658"/>
    </source>
</evidence>
<dbReference type="GO" id="GO:0008289">
    <property type="term" value="F:lipid binding"/>
    <property type="evidence" value="ECO:0007669"/>
    <property type="project" value="UniProtKB-KW"/>
</dbReference>
<dbReference type="InterPro" id="IPR048394">
    <property type="entry name" value="FakA-like_M"/>
</dbReference>
<dbReference type="NCBIfam" id="TIGR00762">
    <property type="entry name" value="DegV"/>
    <property type="match status" value="1"/>
</dbReference>
<dbReference type="Proteomes" id="UP000051658">
    <property type="component" value="Unassembled WGS sequence"/>
</dbReference>
<dbReference type="InterPro" id="IPR036117">
    <property type="entry name" value="DhaL_dom_sf"/>
</dbReference>
<keyword evidence="2" id="KW-0446">Lipid-binding</keyword>
<dbReference type="Pfam" id="PF21645">
    <property type="entry name" value="FakA-like_M"/>
    <property type="match status" value="1"/>
</dbReference>
<dbReference type="eggNOG" id="COG1307">
    <property type="taxonomic scope" value="Bacteria"/>
</dbReference>
<name>A0A0R2HVM8_CARDV</name>
<protein>
    <recommendedName>
        <fullName evidence="3">DhaL domain-containing protein</fullName>
    </recommendedName>
</protein>
<dbReference type="AlphaFoldDB" id="A0A0R2HVM8"/>
<dbReference type="InterPro" id="IPR033470">
    <property type="entry name" value="FakA-like_C"/>
</dbReference>
<dbReference type="SMART" id="SM01121">
    <property type="entry name" value="Dak1_2"/>
    <property type="match status" value="1"/>
</dbReference>
<dbReference type="eggNOG" id="COG1461">
    <property type="taxonomic scope" value="Bacteria"/>
</dbReference>
<reference evidence="4 5" key="1">
    <citation type="journal article" date="2015" name="Genome Announc.">
        <title>Expanding the biotechnology potential of lactobacilli through comparative genomics of 213 strains and associated genera.</title>
        <authorList>
            <person name="Sun Z."/>
            <person name="Harris H.M."/>
            <person name="McCann A."/>
            <person name="Guo C."/>
            <person name="Argimon S."/>
            <person name="Zhang W."/>
            <person name="Yang X."/>
            <person name="Jeffery I.B."/>
            <person name="Cooney J.C."/>
            <person name="Kagawa T.F."/>
            <person name="Liu W."/>
            <person name="Song Y."/>
            <person name="Salvetti E."/>
            <person name="Wrobel A."/>
            <person name="Rasinkangas P."/>
            <person name="Parkhill J."/>
            <person name="Rea M.C."/>
            <person name="O'Sullivan O."/>
            <person name="Ritari J."/>
            <person name="Douillard F.P."/>
            <person name="Paul Ross R."/>
            <person name="Yang R."/>
            <person name="Briner A.E."/>
            <person name="Felis G.E."/>
            <person name="de Vos W.M."/>
            <person name="Barrangou R."/>
            <person name="Klaenhammer T.R."/>
            <person name="Caufield P.W."/>
            <person name="Cui Y."/>
            <person name="Zhang H."/>
            <person name="O'Toole P.W."/>
        </authorList>
    </citation>
    <scope>NUCLEOTIDE SEQUENCE [LARGE SCALE GENOMIC DNA]</scope>
    <source>
        <strain evidence="4 5">DSM 20623</strain>
    </source>
</reference>
<organism evidence="4 5">
    <name type="scientific">Carnobacterium divergens DSM 20623</name>
    <dbReference type="NCBI Taxonomy" id="1449336"/>
    <lineage>
        <taxon>Bacteria</taxon>
        <taxon>Bacillati</taxon>
        <taxon>Bacillota</taxon>
        <taxon>Bacilli</taxon>
        <taxon>Lactobacillales</taxon>
        <taxon>Carnobacteriaceae</taxon>
        <taxon>Carnobacterium</taxon>
    </lineage>
</organism>
<dbReference type="Pfam" id="PF02734">
    <property type="entry name" value="Dak2"/>
    <property type="match status" value="1"/>
</dbReference>
<dbReference type="SUPFAM" id="SSF101473">
    <property type="entry name" value="DhaL-like"/>
    <property type="match status" value="1"/>
</dbReference>
<dbReference type="GO" id="GO:0006071">
    <property type="term" value="P:glycerol metabolic process"/>
    <property type="evidence" value="ECO:0007669"/>
    <property type="project" value="InterPro"/>
</dbReference>
<sequence length="609" mass="67406">MGELMESNRVIDKEQLRLAFQQGAISVINKKKSLNDMNVFPVADGDTGSNLASLMQGIIEETGQQFQSIKEVFDAVAEAALVSARGNSGIIFAQYLNGFAKQIEKEALFSSLNFVESAKAAVKDAYAAIENPMEGTMITVIRAWAESLDAKEADLKITLSRGLDNARYALKETPKQLKILQKNNVVDAGAKGFVLFLEGFTEMICRQGETESIIDSALIQEQLSVDVSQSHHQFDSVPLNRYCTEVLIEGEDLVQEEIKALLQDLGDSMVVATGSKKARIHIHSNQPAEVMRRLRKMGRILQQKADDMLLQFEVNTNQKYPIALVTDSIADLPAEFVLKEQIHVLPMNLIINDVNYLDKLTIQPTEFYEMNRVENGTASSSQPSLKAIENLFSYLETRYQEIIVVTVASALSGTYSSIKEGAKKFQKKGTKIAIIDSKQNSAAEGLLVMEAAEWIAKGESFDTIVARVVDARATTKILVSVNQLDAMIQSGRLPGIVGKIAQKVHLKPIVSLNEEGGGSVEGVTFSTKSNEKRLLKEVKKMQRHHSIKRYAIIHANDEKRAKRFANQVKAELGFEPHYLMEISTVVAMSAGEECIAIALSMEDREMEEI</sequence>
<dbReference type="Pfam" id="PF02645">
    <property type="entry name" value="DegV"/>
    <property type="match status" value="1"/>
</dbReference>
<accession>A0A0R2HVM8</accession>
<dbReference type="Gene3D" id="3.30.1180.10">
    <property type="match status" value="1"/>
</dbReference>
<dbReference type="InterPro" id="IPR043168">
    <property type="entry name" value="DegV_C"/>
</dbReference>
<dbReference type="Gene3D" id="3.40.50.10170">
    <property type="match status" value="1"/>
</dbReference>
<proteinExistence type="predicted"/>
<comment type="function">
    <text evidence="1">May bind long-chain fatty acids, such as palmitate, and may play a role in lipid transport or fatty acid metabolism.</text>
</comment>